<proteinExistence type="predicted"/>
<keyword evidence="4" id="KW-1185">Reference proteome</keyword>
<dbReference type="CDD" id="cd00158">
    <property type="entry name" value="RHOD"/>
    <property type="match status" value="1"/>
</dbReference>
<accession>A0ABP7A9P8</accession>
<gene>
    <name evidence="3" type="ORF">GCM10022200_07690</name>
</gene>
<feature type="chain" id="PRO_5046378575" description="Rhodanese domain-containing protein" evidence="1">
    <location>
        <begin position="30"/>
        <end position="123"/>
    </location>
</feature>
<evidence type="ECO:0000259" key="2">
    <source>
        <dbReference type="PROSITE" id="PS50206"/>
    </source>
</evidence>
<dbReference type="SUPFAM" id="SSF52821">
    <property type="entry name" value="Rhodanese/Cell cycle control phosphatase"/>
    <property type="match status" value="1"/>
</dbReference>
<dbReference type="InterPro" id="IPR050229">
    <property type="entry name" value="GlpE_sulfurtransferase"/>
</dbReference>
<name>A0ABP7A9P8_9MICO</name>
<organism evidence="3 4">
    <name type="scientific">Microbacterium awajiense</name>
    <dbReference type="NCBI Taxonomy" id="415214"/>
    <lineage>
        <taxon>Bacteria</taxon>
        <taxon>Bacillati</taxon>
        <taxon>Actinomycetota</taxon>
        <taxon>Actinomycetes</taxon>
        <taxon>Micrococcales</taxon>
        <taxon>Microbacteriaceae</taxon>
        <taxon>Microbacterium</taxon>
    </lineage>
</organism>
<dbReference type="InterPro" id="IPR001763">
    <property type="entry name" value="Rhodanese-like_dom"/>
</dbReference>
<dbReference type="EMBL" id="BAAAYU010000001">
    <property type="protein sequence ID" value="GAA3627687.1"/>
    <property type="molecule type" value="Genomic_DNA"/>
</dbReference>
<evidence type="ECO:0000313" key="3">
    <source>
        <dbReference type="EMBL" id="GAA3627687.1"/>
    </source>
</evidence>
<comment type="caution">
    <text evidence="3">The sequence shown here is derived from an EMBL/GenBank/DDBJ whole genome shotgun (WGS) entry which is preliminary data.</text>
</comment>
<dbReference type="Pfam" id="PF00581">
    <property type="entry name" value="Rhodanese"/>
    <property type="match status" value="1"/>
</dbReference>
<dbReference type="Proteomes" id="UP001501697">
    <property type="component" value="Unassembled WGS sequence"/>
</dbReference>
<evidence type="ECO:0000313" key="4">
    <source>
        <dbReference type="Proteomes" id="UP001501697"/>
    </source>
</evidence>
<dbReference type="SMART" id="SM00450">
    <property type="entry name" value="RHOD"/>
    <property type="match status" value="1"/>
</dbReference>
<keyword evidence="1" id="KW-0732">Signal</keyword>
<dbReference type="PANTHER" id="PTHR43031">
    <property type="entry name" value="FAD-DEPENDENT OXIDOREDUCTASE"/>
    <property type="match status" value="1"/>
</dbReference>
<feature type="domain" description="Rhodanese" evidence="2">
    <location>
        <begin position="32"/>
        <end position="110"/>
    </location>
</feature>
<dbReference type="InterPro" id="IPR036873">
    <property type="entry name" value="Rhodanese-like_dom_sf"/>
</dbReference>
<dbReference type="PANTHER" id="PTHR43031:SF16">
    <property type="entry name" value="OXIDOREDUCTASE"/>
    <property type="match status" value="1"/>
</dbReference>
<dbReference type="PROSITE" id="PS51257">
    <property type="entry name" value="PROKAR_LIPOPROTEIN"/>
    <property type="match status" value="1"/>
</dbReference>
<dbReference type="Gene3D" id="3.40.250.10">
    <property type="entry name" value="Rhodanese-like domain"/>
    <property type="match status" value="1"/>
</dbReference>
<reference evidence="4" key="1">
    <citation type="journal article" date="2019" name="Int. J. Syst. Evol. Microbiol.">
        <title>The Global Catalogue of Microorganisms (GCM) 10K type strain sequencing project: providing services to taxonomists for standard genome sequencing and annotation.</title>
        <authorList>
            <consortium name="The Broad Institute Genomics Platform"/>
            <consortium name="The Broad Institute Genome Sequencing Center for Infectious Disease"/>
            <person name="Wu L."/>
            <person name="Ma J."/>
        </authorList>
    </citation>
    <scope>NUCLEOTIDE SEQUENCE [LARGE SCALE GENOMIC DNA]</scope>
    <source>
        <strain evidence="4">JCM 16544</strain>
    </source>
</reference>
<protein>
    <recommendedName>
        <fullName evidence="2">Rhodanese domain-containing protein</fullName>
    </recommendedName>
</protein>
<dbReference type="PROSITE" id="PS50206">
    <property type="entry name" value="RHODANESE_3"/>
    <property type="match status" value="1"/>
</dbReference>
<dbReference type="RefSeq" id="WP_344736556.1">
    <property type="nucleotide sequence ID" value="NZ_BAAAYU010000001.1"/>
</dbReference>
<feature type="signal peptide" evidence="1">
    <location>
        <begin position="1"/>
        <end position="29"/>
    </location>
</feature>
<evidence type="ECO:0000256" key="1">
    <source>
        <dbReference type="SAM" id="SignalP"/>
    </source>
</evidence>
<sequence length="123" mass="12685">MRRSRTLALTAAIAGLVALLAGCSPSAGSVEVGADTVIVDVRTPEEFAQGHLEGAVNVDLQSGAFEDEIGEYPVDGEYLVYCRIGNRSGQAVAIMESMGCDDVHNIGGVEDSSSATGIPIVTD</sequence>